<dbReference type="SUPFAM" id="SSF55594">
    <property type="entry name" value="HPr-like"/>
    <property type="match status" value="1"/>
</dbReference>
<dbReference type="InterPro" id="IPR035895">
    <property type="entry name" value="HPr-like_sf"/>
</dbReference>
<accession>A0A1D3TXL8</accession>
<gene>
    <name evidence="2" type="ORF">SAMN05421730_103142</name>
</gene>
<dbReference type="RefSeq" id="WP_091236343.1">
    <property type="nucleotide sequence ID" value="NZ_FMKA01000031.1"/>
</dbReference>
<organism evidence="2 3">
    <name type="scientific">Anaerobium acetethylicum</name>
    <dbReference type="NCBI Taxonomy" id="1619234"/>
    <lineage>
        <taxon>Bacteria</taxon>
        <taxon>Bacillati</taxon>
        <taxon>Bacillota</taxon>
        <taxon>Clostridia</taxon>
        <taxon>Lachnospirales</taxon>
        <taxon>Lachnospiraceae</taxon>
        <taxon>Anaerobium</taxon>
    </lineage>
</organism>
<evidence type="ECO:0000313" key="2">
    <source>
        <dbReference type="EMBL" id="SCP99072.1"/>
    </source>
</evidence>
<reference evidence="2 3" key="1">
    <citation type="submission" date="2016-09" db="EMBL/GenBank/DDBJ databases">
        <authorList>
            <person name="Capua I."/>
            <person name="De Benedictis P."/>
            <person name="Joannis T."/>
            <person name="Lombin L.H."/>
            <person name="Cattoli G."/>
        </authorList>
    </citation>
    <scope>NUCLEOTIDE SEQUENCE [LARGE SCALE GENOMIC DNA]</scope>
    <source>
        <strain evidence="2 3">GluBS11</strain>
    </source>
</reference>
<sequence length="75" mass="8156">MKKISVHLSGMNEVVHFVNAINQFECNCDLCCGSYFVDAKSLLGVATLQGSSNTELIIHADSADVLIQSIDQYCC</sequence>
<proteinExistence type="predicted"/>
<keyword evidence="3" id="KW-1185">Reference proteome</keyword>
<dbReference type="InterPro" id="IPR000032">
    <property type="entry name" value="HPr-like"/>
</dbReference>
<dbReference type="STRING" id="1619234.SAMN05421730_103142"/>
<dbReference type="Gene3D" id="3.30.1340.10">
    <property type="entry name" value="HPr-like"/>
    <property type="match status" value="1"/>
</dbReference>
<evidence type="ECO:0000259" key="1">
    <source>
        <dbReference type="Pfam" id="PF00381"/>
    </source>
</evidence>
<dbReference type="AlphaFoldDB" id="A0A1D3TXL8"/>
<dbReference type="OrthoDB" id="1911397at2"/>
<name>A0A1D3TXL8_9FIRM</name>
<feature type="domain" description="HPr" evidence="1">
    <location>
        <begin position="16"/>
        <end position="64"/>
    </location>
</feature>
<protein>
    <submittedName>
        <fullName evidence="2">PTS HPr component phosphorylation site</fullName>
    </submittedName>
</protein>
<dbReference type="EMBL" id="FMKA01000031">
    <property type="protein sequence ID" value="SCP99072.1"/>
    <property type="molecule type" value="Genomic_DNA"/>
</dbReference>
<dbReference type="Pfam" id="PF00381">
    <property type="entry name" value="PTS-HPr"/>
    <property type="match status" value="1"/>
</dbReference>
<dbReference type="Proteomes" id="UP000199315">
    <property type="component" value="Unassembled WGS sequence"/>
</dbReference>
<evidence type="ECO:0000313" key="3">
    <source>
        <dbReference type="Proteomes" id="UP000199315"/>
    </source>
</evidence>